<dbReference type="EMBL" id="QEQK01000001">
    <property type="protein sequence ID" value="PWN57866.1"/>
    <property type="molecule type" value="Genomic_DNA"/>
</dbReference>
<evidence type="ECO:0000313" key="3">
    <source>
        <dbReference type="Proteomes" id="UP000251800"/>
    </source>
</evidence>
<organism evidence="2 3">
    <name type="scientific">Abyssibacter profundi</name>
    <dbReference type="NCBI Taxonomy" id="2182787"/>
    <lineage>
        <taxon>Bacteria</taxon>
        <taxon>Pseudomonadati</taxon>
        <taxon>Pseudomonadota</taxon>
        <taxon>Gammaproteobacteria</taxon>
        <taxon>Chromatiales</taxon>
        <taxon>Oceanococcaceae</taxon>
        <taxon>Abyssibacter</taxon>
    </lineage>
</organism>
<evidence type="ECO:0000313" key="2">
    <source>
        <dbReference type="EMBL" id="PWN57866.1"/>
    </source>
</evidence>
<evidence type="ECO:0000256" key="1">
    <source>
        <dbReference type="SAM" id="MobiDB-lite"/>
    </source>
</evidence>
<dbReference type="Proteomes" id="UP000251800">
    <property type="component" value="Unassembled WGS sequence"/>
</dbReference>
<dbReference type="AlphaFoldDB" id="A0A363UQZ0"/>
<reference evidence="2 3" key="1">
    <citation type="submission" date="2018-05" db="EMBL/GenBank/DDBJ databases">
        <title>Abyssibacter profundi OUC007T gen. nov., sp. nov, a marine bacterium isolated from seawater of the Mariana Trench.</title>
        <authorList>
            <person name="Zhou S."/>
        </authorList>
    </citation>
    <scope>NUCLEOTIDE SEQUENCE [LARGE SCALE GENOMIC DNA]</scope>
    <source>
        <strain evidence="2 3">OUC007</strain>
    </source>
</reference>
<gene>
    <name evidence="2" type="ORF">DEH80_01650</name>
</gene>
<protein>
    <submittedName>
        <fullName evidence="2">Uncharacterized protein</fullName>
    </submittedName>
</protein>
<accession>A0A363UQZ0</accession>
<proteinExistence type="predicted"/>
<comment type="caution">
    <text evidence="2">The sequence shown here is derived from an EMBL/GenBank/DDBJ whole genome shotgun (WGS) entry which is preliminary data.</text>
</comment>
<keyword evidence="3" id="KW-1185">Reference proteome</keyword>
<name>A0A363UQZ0_9GAMM</name>
<sequence length="90" mass="10181">MRSFLGLPDVVGIQEDILKYVRERMSSSAENFDPSSFVRENVERGGRAWQRVLATAFARAADDIDPEGEAEAARPRRSRRRSSKKPDADE</sequence>
<feature type="region of interest" description="Disordered" evidence="1">
    <location>
        <begin position="63"/>
        <end position="90"/>
    </location>
</feature>